<dbReference type="RefSeq" id="WP_126831543.1">
    <property type="nucleotide sequence ID" value="NZ_CBCRYB010000001.1"/>
</dbReference>
<comment type="function">
    <text evidence="2 7">Converts N-acetylmannosamine-6-phosphate (ManNAc-6-P) to N-acetylglucosamine-6-phosphate (GlcNAc-6-P).</text>
</comment>
<evidence type="ECO:0000313" key="8">
    <source>
        <dbReference type="EMBL" id="RSU03335.1"/>
    </source>
</evidence>
<dbReference type="GO" id="GO:0005975">
    <property type="term" value="P:carbohydrate metabolic process"/>
    <property type="evidence" value="ECO:0007669"/>
    <property type="project" value="UniProtKB-UniRule"/>
</dbReference>
<proteinExistence type="inferred from homology"/>
<dbReference type="OrthoDB" id="9781704at2"/>
<evidence type="ECO:0000256" key="1">
    <source>
        <dbReference type="ARBA" id="ARBA00000056"/>
    </source>
</evidence>
<keyword evidence="5 7" id="KW-0413">Isomerase</keyword>
<dbReference type="GO" id="GO:0019262">
    <property type="term" value="P:N-acetylneuraminate catabolic process"/>
    <property type="evidence" value="ECO:0007669"/>
    <property type="project" value="UniProtKB-UniRule"/>
</dbReference>
<dbReference type="HAMAP" id="MF_01235">
    <property type="entry name" value="ManNAc6P_epimer"/>
    <property type="match status" value="1"/>
</dbReference>
<dbReference type="GO" id="GO:0005829">
    <property type="term" value="C:cytosol"/>
    <property type="evidence" value="ECO:0007669"/>
    <property type="project" value="TreeGrafter"/>
</dbReference>
<evidence type="ECO:0000256" key="3">
    <source>
        <dbReference type="ARBA" id="ARBA00005081"/>
    </source>
</evidence>
<dbReference type="InterPro" id="IPR011060">
    <property type="entry name" value="RibuloseP-bd_barrel"/>
</dbReference>
<reference evidence="8 9" key="1">
    <citation type="submission" date="2017-05" db="EMBL/GenBank/DDBJ databases">
        <title>Vagococcus spp. assemblies.</title>
        <authorList>
            <person name="Gulvik C.A."/>
        </authorList>
    </citation>
    <scope>NUCLEOTIDE SEQUENCE [LARGE SCALE GENOMIC DNA]</scope>
    <source>
        <strain evidence="8 9">CCUG 41755</strain>
    </source>
</reference>
<dbReference type="GO" id="GO:0006053">
    <property type="term" value="P:N-acetylmannosamine catabolic process"/>
    <property type="evidence" value="ECO:0007669"/>
    <property type="project" value="TreeGrafter"/>
</dbReference>
<evidence type="ECO:0000256" key="4">
    <source>
        <dbReference type="ARBA" id="ARBA00007439"/>
    </source>
</evidence>
<dbReference type="PANTHER" id="PTHR36204">
    <property type="entry name" value="N-ACETYLMANNOSAMINE-6-PHOSPHATE 2-EPIMERASE-RELATED"/>
    <property type="match status" value="1"/>
</dbReference>
<dbReference type="AlphaFoldDB" id="A0A430A896"/>
<dbReference type="Pfam" id="PF04131">
    <property type="entry name" value="NanE"/>
    <property type="match status" value="1"/>
</dbReference>
<keyword evidence="6 7" id="KW-0119">Carbohydrate metabolism</keyword>
<evidence type="ECO:0000256" key="2">
    <source>
        <dbReference type="ARBA" id="ARBA00002147"/>
    </source>
</evidence>
<organism evidence="8 9">
    <name type="scientific">Vagococcus fessus</name>
    <dbReference type="NCBI Taxonomy" id="120370"/>
    <lineage>
        <taxon>Bacteria</taxon>
        <taxon>Bacillati</taxon>
        <taxon>Bacillota</taxon>
        <taxon>Bacilli</taxon>
        <taxon>Lactobacillales</taxon>
        <taxon>Enterococcaceae</taxon>
        <taxon>Vagococcus</taxon>
    </lineage>
</organism>
<evidence type="ECO:0000256" key="5">
    <source>
        <dbReference type="ARBA" id="ARBA00023235"/>
    </source>
</evidence>
<evidence type="ECO:0000256" key="6">
    <source>
        <dbReference type="ARBA" id="ARBA00023277"/>
    </source>
</evidence>
<name>A0A430A896_9ENTE</name>
<dbReference type="CDD" id="cd04729">
    <property type="entry name" value="NanE"/>
    <property type="match status" value="1"/>
</dbReference>
<dbReference type="EC" id="5.1.3.9" evidence="7"/>
<dbReference type="EMBL" id="NGJY01000002">
    <property type="protein sequence ID" value="RSU03335.1"/>
    <property type="molecule type" value="Genomic_DNA"/>
</dbReference>
<dbReference type="Gene3D" id="3.20.20.70">
    <property type="entry name" value="Aldolase class I"/>
    <property type="match status" value="1"/>
</dbReference>
<comment type="caution">
    <text evidence="8">The sequence shown here is derived from an EMBL/GenBank/DDBJ whole genome shotgun (WGS) entry which is preliminary data.</text>
</comment>
<dbReference type="NCBIfam" id="NF002231">
    <property type="entry name" value="PRK01130.1"/>
    <property type="match status" value="1"/>
</dbReference>
<dbReference type="InterPro" id="IPR013785">
    <property type="entry name" value="Aldolase_TIM"/>
</dbReference>
<dbReference type="SUPFAM" id="SSF51366">
    <property type="entry name" value="Ribulose-phoshate binding barrel"/>
    <property type="match status" value="1"/>
</dbReference>
<comment type="pathway">
    <text evidence="3 7">Amino-sugar metabolism; N-acetylneuraminate degradation; D-fructose 6-phosphate from N-acetylneuraminate: step 3/5.</text>
</comment>
<dbReference type="PANTHER" id="PTHR36204:SF1">
    <property type="entry name" value="N-ACETYLMANNOSAMINE-6-PHOSPHATE 2-EPIMERASE-RELATED"/>
    <property type="match status" value="1"/>
</dbReference>
<evidence type="ECO:0000313" key="9">
    <source>
        <dbReference type="Proteomes" id="UP000287101"/>
    </source>
</evidence>
<dbReference type="GO" id="GO:0047465">
    <property type="term" value="F:N-acylglucosamine-6-phosphate 2-epimerase activity"/>
    <property type="evidence" value="ECO:0007669"/>
    <property type="project" value="UniProtKB-EC"/>
</dbReference>
<evidence type="ECO:0000256" key="7">
    <source>
        <dbReference type="HAMAP-Rule" id="MF_01235"/>
    </source>
</evidence>
<dbReference type="UniPathway" id="UPA00629">
    <property type="reaction ID" value="UER00682"/>
</dbReference>
<comment type="similarity">
    <text evidence="4 7">Belongs to the NanE family.</text>
</comment>
<protein>
    <recommendedName>
        <fullName evidence="7">Putative N-acetylmannosamine-6-phosphate 2-epimerase</fullName>
        <ecNumber evidence="7">5.1.3.9</ecNumber>
    </recommendedName>
    <alternativeName>
        <fullName evidence="7">ManNAc-6-P epimerase</fullName>
    </alternativeName>
</protein>
<dbReference type="InterPro" id="IPR007260">
    <property type="entry name" value="NanE"/>
</dbReference>
<gene>
    <name evidence="7" type="primary">nanE</name>
    <name evidence="8" type="ORF">CBF31_06370</name>
</gene>
<accession>A0A430A896</accession>
<sequence length="232" mass="25367">MLEVSDVENKIKNGLIVSCQALENEPLHSPYIMGRMAVAAVESGAIGIRANSVVDIREIKSVVDVPVIGIMKQVYEGSTVFITPTLKEMREIAETGVEVIACDATLRKRPNGEDLKKIITTIKNEYPNILLMADCSTVEDVENACKIGFDFIGTTLHGYTENTKGMDISNNDFSVMKEIIEVSTLPVIAEGKIDTPDKAKRVLELGCHSVVVGGAITRPQEITKKFIEKIES</sequence>
<dbReference type="Proteomes" id="UP000287101">
    <property type="component" value="Unassembled WGS sequence"/>
</dbReference>
<keyword evidence="9" id="KW-1185">Reference proteome</keyword>
<dbReference type="FunFam" id="3.20.20.70:FF:000035">
    <property type="entry name" value="Putative N-acetylmannosamine-6-phosphate 2-epimerase"/>
    <property type="match status" value="1"/>
</dbReference>
<comment type="catalytic activity">
    <reaction evidence="1 7">
        <text>an N-acyl-D-glucosamine 6-phosphate = an N-acyl-D-mannosamine 6-phosphate</text>
        <dbReference type="Rhea" id="RHEA:23932"/>
        <dbReference type="ChEBI" id="CHEBI:57599"/>
        <dbReference type="ChEBI" id="CHEBI:57666"/>
        <dbReference type="EC" id="5.1.3.9"/>
    </reaction>
</comment>